<dbReference type="Proteomes" id="UP000217507">
    <property type="component" value="Chromosome"/>
</dbReference>
<feature type="domain" description="DM13" evidence="2">
    <location>
        <begin position="36"/>
        <end position="144"/>
    </location>
</feature>
<feature type="chain" id="PRO_5011114362" description="DM13 domain-containing protein" evidence="1">
    <location>
        <begin position="22"/>
        <end position="144"/>
    </location>
</feature>
<proteinExistence type="predicted"/>
<accession>A0A1Z4KU08</accession>
<feature type="signal peptide" evidence="1">
    <location>
        <begin position="1"/>
        <end position="21"/>
    </location>
</feature>
<dbReference type="InterPro" id="IPR019545">
    <property type="entry name" value="DM13_domain"/>
</dbReference>
<sequence length="144" mass="16144">MKYKYLIIIGLISILSVGCTNQTVTETPTATTVATTDVKPGNFQAGEHPTQGQVSVVKEAGKNYLEFDRNFKTDQGPDLYVILYRFEKPPISGIKEKDYVSIAQLQKITGNQRYALPNNVNLQEFKSVAIWCRKFNATFGYAIL</sequence>
<evidence type="ECO:0000313" key="3">
    <source>
        <dbReference type="EMBL" id="BAY72511.1"/>
    </source>
</evidence>
<dbReference type="Pfam" id="PF10517">
    <property type="entry name" value="DM13"/>
    <property type="match status" value="1"/>
</dbReference>
<evidence type="ECO:0000259" key="2">
    <source>
        <dbReference type="PROSITE" id="PS51549"/>
    </source>
</evidence>
<dbReference type="PROSITE" id="PS51257">
    <property type="entry name" value="PROKAR_LIPOPROTEIN"/>
    <property type="match status" value="1"/>
</dbReference>
<evidence type="ECO:0000313" key="4">
    <source>
        <dbReference type="Proteomes" id="UP000217507"/>
    </source>
</evidence>
<dbReference type="PROSITE" id="PS51549">
    <property type="entry name" value="DM13"/>
    <property type="match status" value="1"/>
</dbReference>
<evidence type="ECO:0000256" key="1">
    <source>
        <dbReference type="SAM" id="SignalP"/>
    </source>
</evidence>
<reference evidence="3 4" key="1">
    <citation type="submission" date="2017-06" db="EMBL/GenBank/DDBJ databases">
        <title>Genome sequencing of cyanobaciteial culture collection at National Institute for Environmental Studies (NIES).</title>
        <authorList>
            <person name="Hirose Y."/>
            <person name="Shimura Y."/>
            <person name="Fujisawa T."/>
            <person name="Nakamura Y."/>
            <person name="Kawachi M."/>
        </authorList>
    </citation>
    <scope>NUCLEOTIDE SEQUENCE [LARGE SCALE GENOMIC DNA]</scope>
    <source>
        <strain evidence="3 4">NIES-23</strain>
    </source>
</reference>
<gene>
    <name evidence="3" type="ORF">NIES23_53360</name>
</gene>
<name>A0A1Z4KU08_ANAVA</name>
<organism evidence="3 4">
    <name type="scientific">Trichormus variabilis NIES-23</name>
    <dbReference type="NCBI Taxonomy" id="1973479"/>
    <lineage>
        <taxon>Bacteria</taxon>
        <taxon>Bacillati</taxon>
        <taxon>Cyanobacteriota</taxon>
        <taxon>Cyanophyceae</taxon>
        <taxon>Nostocales</taxon>
        <taxon>Nostocaceae</taxon>
        <taxon>Trichormus</taxon>
    </lineage>
</organism>
<keyword evidence="1" id="KW-0732">Signal</keyword>
<dbReference type="EMBL" id="AP018216">
    <property type="protein sequence ID" value="BAY72511.1"/>
    <property type="molecule type" value="Genomic_DNA"/>
</dbReference>
<dbReference type="AlphaFoldDB" id="A0A1Z4KU08"/>
<protein>
    <recommendedName>
        <fullName evidence="2">DM13 domain-containing protein</fullName>
    </recommendedName>
</protein>